<evidence type="ECO:0000313" key="1">
    <source>
        <dbReference type="EMBL" id="MCD9560069.1"/>
    </source>
</evidence>
<dbReference type="Proteomes" id="UP000823775">
    <property type="component" value="Unassembled WGS sequence"/>
</dbReference>
<protein>
    <submittedName>
        <fullName evidence="1">Uncharacterized protein</fullName>
    </submittedName>
</protein>
<dbReference type="EMBL" id="JACEIK010002259">
    <property type="protein sequence ID" value="MCD9560069.1"/>
    <property type="molecule type" value="Genomic_DNA"/>
</dbReference>
<evidence type="ECO:0000313" key="2">
    <source>
        <dbReference type="Proteomes" id="UP000823775"/>
    </source>
</evidence>
<reference evidence="1 2" key="1">
    <citation type="journal article" date="2021" name="BMC Genomics">
        <title>Datura genome reveals duplications of psychoactive alkaloid biosynthetic genes and high mutation rate following tissue culture.</title>
        <authorList>
            <person name="Rajewski A."/>
            <person name="Carter-House D."/>
            <person name="Stajich J."/>
            <person name="Litt A."/>
        </authorList>
    </citation>
    <scope>NUCLEOTIDE SEQUENCE [LARGE SCALE GENOMIC DNA]</scope>
    <source>
        <strain evidence="1">AR-01</strain>
    </source>
</reference>
<proteinExistence type="predicted"/>
<accession>A0ABS8UMP2</accession>
<comment type="caution">
    <text evidence="1">The sequence shown here is derived from an EMBL/GenBank/DDBJ whole genome shotgun (WGS) entry which is preliminary data.</text>
</comment>
<sequence>MEIRAQLYAICNTREIIESTARWAALEIAKWAGCGGLSLILHLETRLPGYTGEFRFLSDSRSGHRFTLASPADSLRYPLSATAEYSRSSYD</sequence>
<gene>
    <name evidence="1" type="ORF">HAX54_018502</name>
</gene>
<organism evidence="1 2">
    <name type="scientific">Datura stramonium</name>
    <name type="common">Jimsonweed</name>
    <name type="synonym">Common thornapple</name>
    <dbReference type="NCBI Taxonomy" id="4076"/>
    <lineage>
        <taxon>Eukaryota</taxon>
        <taxon>Viridiplantae</taxon>
        <taxon>Streptophyta</taxon>
        <taxon>Embryophyta</taxon>
        <taxon>Tracheophyta</taxon>
        <taxon>Spermatophyta</taxon>
        <taxon>Magnoliopsida</taxon>
        <taxon>eudicotyledons</taxon>
        <taxon>Gunneridae</taxon>
        <taxon>Pentapetalae</taxon>
        <taxon>asterids</taxon>
        <taxon>lamiids</taxon>
        <taxon>Solanales</taxon>
        <taxon>Solanaceae</taxon>
        <taxon>Solanoideae</taxon>
        <taxon>Datureae</taxon>
        <taxon>Datura</taxon>
    </lineage>
</organism>
<name>A0ABS8UMP2_DATST</name>
<keyword evidence="2" id="KW-1185">Reference proteome</keyword>